<keyword evidence="1" id="KW-1133">Transmembrane helix</keyword>
<dbReference type="EMBL" id="MBFE02000036">
    <property type="protein sequence ID" value="MUO45425.1"/>
    <property type="molecule type" value="Genomic_DNA"/>
</dbReference>
<feature type="transmembrane region" description="Helical" evidence="1">
    <location>
        <begin position="45"/>
        <end position="67"/>
    </location>
</feature>
<gene>
    <name evidence="2" type="ORF">BBL17_027030</name>
</gene>
<organism evidence="2 3">
    <name type="scientific">Agrobacterium vitis</name>
    <name type="common">Rhizobium vitis</name>
    <dbReference type="NCBI Taxonomy" id="373"/>
    <lineage>
        <taxon>Bacteria</taxon>
        <taxon>Pseudomonadati</taxon>
        <taxon>Pseudomonadota</taxon>
        <taxon>Alphaproteobacteria</taxon>
        <taxon>Hyphomicrobiales</taxon>
        <taxon>Rhizobiaceae</taxon>
        <taxon>Rhizobium/Agrobacterium group</taxon>
        <taxon>Agrobacterium</taxon>
    </lineage>
</organism>
<evidence type="ECO:0000256" key="1">
    <source>
        <dbReference type="SAM" id="Phobius"/>
    </source>
</evidence>
<keyword evidence="3" id="KW-1185">Reference proteome</keyword>
<feature type="transmembrane region" description="Helical" evidence="1">
    <location>
        <begin position="88"/>
        <end position="107"/>
    </location>
</feature>
<keyword evidence="1" id="KW-0472">Membrane</keyword>
<name>A0ABW9TPC7_AGRVI</name>
<evidence type="ECO:0000313" key="3">
    <source>
        <dbReference type="Proteomes" id="UP000179454"/>
    </source>
</evidence>
<proteinExistence type="predicted"/>
<reference evidence="2" key="1">
    <citation type="submission" date="2019-11" db="EMBL/GenBank/DDBJ databases">
        <title>Whole-genome sequencing of Allorhizobium vitis.</title>
        <authorList>
            <person name="Gan H.M."/>
            <person name="Savka M.A."/>
        </authorList>
    </citation>
    <scope>NUCLEOTIDE SEQUENCE [LARGE SCALE GENOMIC DNA]</scope>
    <source>
        <strain evidence="2">T1/7</strain>
    </source>
</reference>
<evidence type="ECO:0008006" key="4">
    <source>
        <dbReference type="Google" id="ProtNLM"/>
    </source>
</evidence>
<dbReference type="Proteomes" id="UP000179454">
    <property type="component" value="Unassembled WGS sequence"/>
</dbReference>
<protein>
    <recommendedName>
        <fullName evidence="4">DUF202 domain-containing protein</fullName>
    </recommendedName>
</protein>
<dbReference type="RefSeq" id="WP_139192596.1">
    <property type="nucleotide sequence ID" value="NZ_MBFE02000036.1"/>
</dbReference>
<keyword evidence="1" id="KW-0812">Transmembrane</keyword>
<evidence type="ECO:0000313" key="2">
    <source>
        <dbReference type="EMBL" id="MUO45425.1"/>
    </source>
</evidence>
<comment type="caution">
    <text evidence="2">The sequence shown here is derived from an EMBL/GenBank/DDBJ whole genome shotgun (WGS) entry which is preliminary data.</text>
</comment>
<accession>A0ABW9TPC7</accession>
<sequence length="110" mass="12249">MKLRPPQRPAPMWPTYLARLAALATFIGGPFAAKGHGYHIEVEEWGLAFGISGCLALLVGNLVMHFFEWLVNAHRDSIETRSRFNFGIMMLTAGVFAVSLATFVVQWQKA</sequence>